<dbReference type="InterPro" id="IPR036709">
    <property type="entry name" value="Autotransporte_beta_dom_sf"/>
</dbReference>
<dbReference type="InterPro" id="IPR043990">
    <property type="entry name" value="AC_1"/>
</dbReference>
<dbReference type="EMBL" id="VZPE01000007">
    <property type="protein sequence ID" value="KAB0569448.1"/>
    <property type="molecule type" value="Genomic_DNA"/>
</dbReference>
<sequence>MYMNLTQLLVHTRSGNFRSSVSHRTLALAGTAIALSLTGAANAANFTASNETELVAAINQANASGDTNSTITMVGSFTIAPGSLPQVTTNLRIETAGNTLTSSVGNLALNVATGSELTIDGSIRTQGVNGFSGAIVKNGGGTLNITGGPSAVFWSLKTTDGDLIFKDGAQFTYDTSKGSGTGALSTALFDGGRTITVTGAGTVVTEKGGALIESADEATLNVENGGKFVSTLGTTMVITAGTKGTVNVTGANSAYETNALRISRGHATINVTGGGSLSASAMQVGVYASLNAAASGLQDLGGSADILVSDAGSVMTVTNPFLLTRGSLSILNGGVVTAGGMRVGSYDRAVTNDAIGTILVSGAGSALNTTQTTANSFIVGGGNGAGVKNGTLTVANQGKVNAASGAGIINVATTAGSAGIINIGGETGQAATGAGTIEAGTIKFGAGNGALNFNHTDSDYAFSTVLEGNGTLSHIGSGKTTLTTDQTAFTGQTLVQSGILAVDHKLGGTMDVSGGRLQGIGTIGDTVLSKGGVIAAGNASLGTLTIDGDYTGNGGLLEIETVLGDDTSATDKLVITGNSSGDTDVKLINRDGLGAQTDKGIKIIEVGGQSDGTFALVSDYTTKDGKKVVIGGAYAYELLKNAKSDPADGDWYLVSEVYKTAPVDSGNGNGNGNGNNNGGSNETTPRYSAAVPVYQSYMTTLQSLNKLPTLQQRVGERYQDGTPVAAGGENGGANRAIWGRIEGAHSSLKNNSSSGRLQQDINTYVMQSGVDGQFYESDKGRLIGGITGQYGNAQNNVTAFAGDGTIKTQSWGLGGTLTWYGSNGFYVDGQAQANWYDSDLKIDDVNSFTNGHNAFGYALSIESGQTFAVNNNWSLTPQAQLMWSSLDFDSFRDSYGTQVDKNDGDSLTARLGLAANYRNGWKGDDGRAVNTQVYGIANLYQELSGNSKINVADVKLANDEDRTWAGLGAGGTYAWSDNAYAVYGEGSVSTSLNHFADSYIVKGTVGFKMKW</sequence>
<evidence type="ECO:0000256" key="2">
    <source>
        <dbReference type="SAM" id="SignalP"/>
    </source>
</evidence>
<gene>
    <name evidence="4" type="ORF">F7Q93_17090</name>
</gene>
<accession>A0A643EX25</accession>
<reference evidence="4" key="1">
    <citation type="submission" date="2019-09" db="EMBL/GenBank/DDBJ databases">
        <title>Draft genome sequences of 48 bacterial type strains from the CCUG.</title>
        <authorList>
            <person name="Tunovic T."/>
            <person name="Pineiro-Iglesias B."/>
            <person name="Unosson C."/>
            <person name="Inganas E."/>
            <person name="Ohlen M."/>
            <person name="Cardew S."/>
            <person name="Jensie-Markopoulos S."/>
            <person name="Salva-Serra F."/>
            <person name="Jaen-Luchoro D."/>
            <person name="Karlsson R."/>
            <person name="Svensson-Stadler L."/>
            <person name="Chun J."/>
            <person name="Moore E."/>
        </authorList>
    </citation>
    <scope>NUCLEOTIDE SEQUENCE</scope>
    <source>
        <strain evidence="4">CCUG 50899</strain>
    </source>
</reference>
<dbReference type="InterPro" id="IPR006315">
    <property type="entry name" value="OM_autotransptr_brl_dom"/>
</dbReference>
<dbReference type="Pfam" id="PF18883">
    <property type="entry name" value="AC_1"/>
    <property type="match status" value="1"/>
</dbReference>
<dbReference type="NCBIfam" id="TIGR01414">
    <property type="entry name" value="autotrans_barl"/>
    <property type="match status" value="1"/>
</dbReference>
<feature type="domain" description="Autotransporter" evidence="3">
    <location>
        <begin position="730"/>
        <end position="1011"/>
    </location>
</feature>
<dbReference type="SUPFAM" id="SSF51126">
    <property type="entry name" value="Pectin lyase-like"/>
    <property type="match status" value="1"/>
</dbReference>
<dbReference type="GO" id="GO:0019867">
    <property type="term" value="C:outer membrane"/>
    <property type="evidence" value="ECO:0007669"/>
    <property type="project" value="InterPro"/>
</dbReference>
<feature type="compositionally biased region" description="Gly residues" evidence="1">
    <location>
        <begin position="667"/>
        <end position="677"/>
    </location>
</feature>
<feature type="region of interest" description="Disordered" evidence="1">
    <location>
        <begin position="663"/>
        <end position="685"/>
    </location>
</feature>
<protein>
    <submittedName>
        <fullName evidence="4">Autotransporter outer membrane beta-barrel domain-containing protein</fullName>
    </submittedName>
</protein>
<dbReference type="AlphaFoldDB" id="A0A643EX25"/>
<dbReference type="InterPro" id="IPR012332">
    <property type="entry name" value="Autotransporter_pectin_lyase_C"/>
</dbReference>
<proteinExistence type="predicted"/>
<dbReference type="InterPro" id="IPR011050">
    <property type="entry name" value="Pectin_lyase_fold/virulence"/>
</dbReference>
<dbReference type="PANTHER" id="PTHR35037:SF3">
    <property type="entry name" value="C-TERMINAL REGION OF AIDA-LIKE PROTEIN"/>
    <property type="match status" value="1"/>
</dbReference>
<keyword evidence="2" id="KW-0732">Signal</keyword>
<evidence type="ECO:0000259" key="3">
    <source>
        <dbReference type="PROSITE" id="PS51208"/>
    </source>
</evidence>
<dbReference type="InterPro" id="IPR005546">
    <property type="entry name" value="Autotransporte_beta"/>
</dbReference>
<organism evidence="4">
    <name type="scientific">Brucella pituitosa</name>
    <dbReference type="NCBI Taxonomy" id="571256"/>
    <lineage>
        <taxon>Bacteria</taxon>
        <taxon>Pseudomonadati</taxon>
        <taxon>Pseudomonadota</taxon>
        <taxon>Alphaproteobacteria</taxon>
        <taxon>Hyphomicrobiales</taxon>
        <taxon>Brucellaceae</taxon>
        <taxon>Brucella/Ochrobactrum group</taxon>
        <taxon>Brucella</taxon>
    </lineage>
</organism>
<evidence type="ECO:0000256" key="1">
    <source>
        <dbReference type="SAM" id="MobiDB-lite"/>
    </source>
</evidence>
<dbReference type="PROSITE" id="PS51208">
    <property type="entry name" value="AUTOTRANSPORTER"/>
    <property type="match status" value="1"/>
</dbReference>
<dbReference type="Gene3D" id="2.40.128.130">
    <property type="entry name" value="Autotransporter beta-domain"/>
    <property type="match status" value="1"/>
</dbReference>
<feature type="chain" id="PRO_5024863851" evidence="2">
    <location>
        <begin position="44"/>
        <end position="1011"/>
    </location>
</feature>
<dbReference type="InterPro" id="IPR051551">
    <property type="entry name" value="Autotransporter_adhesion"/>
</dbReference>
<dbReference type="SUPFAM" id="SSF103515">
    <property type="entry name" value="Autotransporter"/>
    <property type="match status" value="1"/>
</dbReference>
<dbReference type="CDD" id="cd01344">
    <property type="entry name" value="PL2_Passenger_AT"/>
    <property type="match status" value="1"/>
</dbReference>
<evidence type="ECO:0000313" key="4">
    <source>
        <dbReference type="EMBL" id="KAB0569448.1"/>
    </source>
</evidence>
<dbReference type="SMART" id="SM00869">
    <property type="entry name" value="Autotransporter"/>
    <property type="match status" value="1"/>
</dbReference>
<dbReference type="Gene3D" id="2.160.20.20">
    <property type="match status" value="1"/>
</dbReference>
<comment type="caution">
    <text evidence="4">The sequence shown here is derived from an EMBL/GenBank/DDBJ whole genome shotgun (WGS) entry which is preliminary data.</text>
</comment>
<feature type="signal peptide" evidence="2">
    <location>
        <begin position="1"/>
        <end position="43"/>
    </location>
</feature>
<dbReference type="PANTHER" id="PTHR35037">
    <property type="entry name" value="C-TERMINAL REGION OF AIDA-LIKE PROTEIN"/>
    <property type="match status" value="1"/>
</dbReference>
<dbReference type="Pfam" id="PF03797">
    <property type="entry name" value="Autotransporter"/>
    <property type="match status" value="1"/>
</dbReference>
<name>A0A643EX25_9HYPH</name>